<feature type="domain" description="GerMN" evidence="3">
    <location>
        <begin position="241"/>
        <end position="328"/>
    </location>
</feature>
<feature type="domain" description="GerMN" evidence="3">
    <location>
        <begin position="89"/>
        <end position="180"/>
    </location>
</feature>
<sequence length="343" mass="37142" precursor="true">MKQKRWVQGVLVVSTVALLAAGCSVPGLTEKKQSIDAPPSNSQEAKLGEEDIVTGKTDGKNVQVTVYAKDPKGMVVPVTLNVPETKQIAKSALEYMVDGGPSVSLLPKGFTAILPKGTEIKPLDVNDKKTATVDFNKAFAGYDGKDERKIMEAITWTLTGFPSIKQVKIRVDGKDLSEMPVAKTPMDEPLSRAMGINLEKAESVDYTYSQPVTLYFTGQTDTQYKYYVPVTRLVKRSQDVAKTVMEELKKGPAGQKGLTAVLSEHTRVEEAKESEEGLVTVNFSGELLGEDKKVPEETLQSVVLSLTENTGAAKVQIKVNGDAQVTSTGKPVSRPSHVNPVKM</sequence>
<protein>
    <submittedName>
        <fullName evidence="4">Spore germination protein GerM</fullName>
    </submittedName>
</protein>
<gene>
    <name evidence="4" type="primary">gerM</name>
    <name evidence="4" type="ORF">ERICIII_03540</name>
</gene>
<reference evidence="5" key="1">
    <citation type="submission" date="2017-02" db="EMBL/GenBank/DDBJ databases">
        <title>Delineation of Paenibacillus larvae strains originating from foulbrood outbreaks.</title>
        <authorList>
            <person name="Beims H."/>
            <person name="Bunk B."/>
            <person name="Sproeer C."/>
            <person name="Mohr K.I."/>
            <person name="Pradella S."/>
            <person name="Guenther G."/>
            <person name="Rohde M."/>
            <person name="von der Ohe W."/>
            <person name="Steinert M."/>
        </authorList>
    </citation>
    <scope>NUCLEOTIDE SEQUENCE [LARGE SCALE GENOMIC DNA]</scope>
    <source>
        <strain evidence="5">Eric_III</strain>
    </source>
</reference>
<name>A0A2L1UH42_9BACL</name>
<dbReference type="PROSITE" id="PS51257">
    <property type="entry name" value="PROKAR_LIPOPROTEIN"/>
    <property type="match status" value="1"/>
</dbReference>
<dbReference type="EMBL" id="CP019655">
    <property type="protein sequence ID" value="AVF27650.1"/>
    <property type="molecule type" value="Genomic_DNA"/>
</dbReference>
<evidence type="ECO:0000313" key="4">
    <source>
        <dbReference type="EMBL" id="AVF27650.1"/>
    </source>
</evidence>
<dbReference type="SMART" id="SM00909">
    <property type="entry name" value="Germane"/>
    <property type="match status" value="2"/>
</dbReference>
<evidence type="ECO:0000256" key="1">
    <source>
        <dbReference type="SAM" id="MobiDB-lite"/>
    </source>
</evidence>
<dbReference type="InterPro" id="IPR019606">
    <property type="entry name" value="GerMN"/>
</dbReference>
<evidence type="ECO:0000256" key="2">
    <source>
        <dbReference type="SAM" id="SignalP"/>
    </source>
</evidence>
<dbReference type="Proteomes" id="UP000239833">
    <property type="component" value="Chromosome"/>
</dbReference>
<dbReference type="Pfam" id="PF10646">
    <property type="entry name" value="Germane"/>
    <property type="match status" value="2"/>
</dbReference>
<feature type="chain" id="PRO_5039451222" evidence="2">
    <location>
        <begin position="21"/>
        <end position="343"/>
    </location>
</feature>
<evidence type="ECO:0000313" key="5">
    <source>
        <dbReference type="Proteomes" id="UP000239833"/>
    </source>
</evidence>
<dbReference type="RefSeq" id="WP_079940300.1">
    <property type="nucleotide sequence ID" value="NZ_CP019655.1"/>
</dbReference>
<proteinExistence type="predicted"/>
<dbReference type="GeneID" id="64219968"/>
<keyword evidence="2" id="KW-0732">Signal</keyword>
<evidence type="ECO:0000259" key="3">
    <source>
        <dbReference type="SMART" id="SM00909"/>
    </source>
</evidence>
<dbReference type="AlphaFoldDB" id="A0A2L1UH42"/>
<dbReference type="STRING" id="147375.BXP28_10150"/>
<organism evidence="4 5">
    <name type="scientific">Paenibacillus larvae subsp. larvae</name>
    <dbReference type="NCBI Taxonomy" id="147375"/>
    <lineage>
        <taxon>Bacteria</taxon>
        <taxon>Bacillati</taxon>
        <taxon>Bacillota</taxon>
        <taxon>Bacilli</taxon>
        <taxon>Bacillales</taxon>
        <taxon>Paenibacillaceae</taxon>
        <taxon>Paenibacillus</taxon>
    </lineage>
</organism>
<feature type="region of interest" description="Disordered" evidence="1">
    <location>
        <begin position="324"/>
        <end position="343"/>
    </location>
</feature>
<feature type="signal peptide" evidence="2">
    <location>
        <begin position="1"/>
        <end position="20"/>
    </location>
</feature>
<accession>A0A2L1UH42</accession>